<dbReference type="RefSeq" id="WP_279243771.1">
    <property type="nucleotide sequence ID" value="NZ_SHNN01000001.1"/>
</dbReference>
<proteinExistence type="predicted"/>
<reference evidence="1" key="1">
    <citation type="submission" date="2019-02" db="EMBL/GenBank/DDBJ databases">
        <authorList>
            <person name="Li S.-H."/>
        </authorList>
    </citation>
    <scope>NUCLEOTIDE SEQUENCE</scope>
    <source>
        <strain evidence="1">IMCC14734</strain>
    </source>
</reference>
<dbReference type="InterPro" id="IPR007446">
    <property type="entry name" value="PilP"/>
</dbReference>
<name>A0ABT3TD76_9GAMM</name>
<protein>
    <submittedName>
        <fullName evidence="1">Pilus assembly protein PilP</fullName>
    </submittedName>
</protein>
<keyword evidence="2" id="KW-1185">Reference proteome</keyword>
<sequence>MLRPMLLVVLIVVPSLVLVGCGSDEYADLDTFMDEKRARPGGVIAPIPPFKAYKAFSYSATTLRSPFDRPIEIREINQLQAVSSVKPDNDRVKEFLEQFTFDSLKMVGTLSRGGTDWTLVEDPDGGVHRVRMSDYLGRNHGRIVEMTENYIAVVEIVSDGNDGWVERPRSIKLSSL</sequence>
<dbReference type="EMBL" id="SHNN01000001">
    <property type="protein sequence ID" value="MCX2979775.1"/>
    <property type="molecule type" value="Genomic_DNA"/>
</dbReference>
<accession>A0ABT3TD76</accession>
<dbReference type="PROSITE" id="PS51257">
    <property type="entry name" value="PROKAR_LIPOPROTEIN"/>
    <property type="match status" value="1"/>
</dbReference>
<dbReference type="Proteomes" id="UP001143362">
    <property type="component" value="Unassembled WGS sequence"/>
</dbReference>
<dbReference type="Gene3D" id="2.30.30.830">
    <property type="match status" value="1"/>
</dbReference>
<comment type="caution">
    <text evidence="1">The sequence shown here is derived from an EMBL/GenBank/DDBJ whole genome shotgun (WGS) entry which is preliminary data.</text>
</comment>
<evidence type="ECO:0000313" key="1">
    <source>
        <dbReference type="EMBL" id="MCX2979775.1"/>
    </source>
</evidence>
<gene>
    <name evidence="1" type="ORF">EYC98_02735</name>
</gene>
<organism evidence="1 2">
    <name type="scientific">Candidatus Litorirhabdus singularis</name>
    <dbReference type="NCBI Taxonomy" id="2518993"/>
    <lineage>
        <taxon>Bacteria</taxon>
        <taxon>Pseudomonadati</taxon>
        <taxon>Pseudomonadota</taxon>
        <taxon>Gammaproteobacteria</taxon>
        <taxon>Cellvibrionales</taxon>
        <taxon>Halieaceae</taxon>
        <taxon>Candidatus Litorirhabdus</taxon>
    </lineage>
</organism>
<evidence type="ECO:0000313" key="2">
    <source>
        <dbReference type="Proteomes" id="UP001143362"/>
    </source>
</evidence>
<dbReference type="PIRSF" id="PIRSF016481">
    <property type="entry name" value="Pilus_assembly_PilP"/>
    <property type="match status" value="1"/>
</dbReference>
<dbReference type="Pfam" id="PF04351">
    <property type="entry name" value="PilP"/>
    <property type="match status" value="1"/>
</dbReference>